<keyword evidence="3" id="KW-1185">Reference proteome</keyword>
<sequence length="487" mass="56783">MKIKSLHVPDYYLLQDFKIGFNDSIDLAVIIGDNGSGKSSLLEVIAYIFGHLHKYFVLGDKTAEFIDGYEFEFTSLVEGIEYSIYLKSVFVKQKTNTFRPIIRINNNEMSIIQIEKEFGGFQNFLPSRIGVYYAGEAQYLSKLSEHFEEKYIKELIKEGNSYSLSPFKLPQERPFYYIKDSYFGFILLSLIVNKEKSSKINELLNNLLGTIDYNQIEVKIKLKKPNRPVYKKDVLWGIDSKFVEQFIEKLNSTSINVEENDDKTTLIYTYNGILDIKDLFKDSEKSDYAFMVLDTLFYNDLLESVIIELKDDNGNIINSERLSEGQRQFLVTCGLAVLWEDIDNKLFLYDEPDVFLHPKWQREYIPFIKQYFNNSFAVFTTHNPSILSDVNSSQVYLFRQGKVIDKGLNTYGEKFDRILIDYFGLDDTRSKNVSQLFSSLYKSIKEKNFSNDEFKSDFEKLRNIVGADDVDFLLLNLELNRANEKNK</sequence>
<comment type="caution">
    <text evidence="2">The sequence shown here is derived from an EMBL/GenBank/DDBJ whole genome shotgun (WGS) entry which is preliminary data.</text>
</comment>
<gene>
    <name evidence="2" type="ORF">HHL23_20335</name>
</gene>
<name>A0A7Y0FU40_9FLAO</name>
<dbReference type="Gene3D" id="3.40.50.300">
    <property type="entry name" value="P-loop containing nucleotide triphosphate hydrolases"/>
    <property type="match status" value="1"/>
</dbReference>
<dbReference type="EMBL" id="JABBGI010000037">
    <property type="protein sequence ID" value="NML72119.1"/>
    <property type="molecule type" value="Genomic_DNA"/>
</dbReference>
<dbReference type="RefSeq" id="WP_169236574.1">
    <property type="nucleotide sequence ID" value="NZ_JABBGI010000037.1"/>
</dbReference>
<dbReference type="PANTHER" id="PTHR43581:SF4">
    <property type="entry name" value="ATP_GTP PHOSPHATASE"/>
    <property type="match status" value="1"/>
</dbReference>
<dbReference type="PANTHER" id="PTHR43581">
    <property type="entry name" value="ATP/GTP PHOSPHATASE"/>
    <property type="match status" value="1"/>
</dbReference>
<dbReference type="InterPro" id="IPR027417">
    <property type="entry name" value="P-loop_NTPase"/>
</dbReference>
<evidence type="ECO:0000313" key="2">
    <source>
        <dbReference type="EMBL" id="NML72119.1"/>
    </source>
</evidence>
<proteinExistence type="predicted"/>
<evidence type="ECO:0000259" key="1">
    <source>
        <dbReference type="Pfam" id="PF13175"/>
    </source>
</evidence>
<organism evidence="2 3">
    <name type="scientific">Chryseobacterium antibioticum</name>
    <dbReference type="NCBI Taxonomy" id="2728847"/>
    <lineage>
        <taxon>Bacteria</taxon>
        <taxon>Pseudomonadati</taxon>
        <taxon>Bacteroidota</taxon>
        <taxon>Flavobacteriia</taxon>
        <taxon>Flavobacteriales</taxon>
        <taxon>Weeksellaceae</taxon>
        <taxon>Chryseobacterium group</taxon>
        <taxon>Chryseobacterium</taxon>
    </lineage>
</organism>
<reference evidence="2 3" key="1">
    <citation type="submission" date="2020-04" db="EMBL/GenBank/DDBJ databases">
        <title>Chryseobacterium sp. RP-3-3 sp. nov., isolated from Jeju soil.</title>
        <authorList>
            <person name="Dahal R.H."/>
        </authorList>
    </citation>
    <scope>NUCLEOTIDE SEQUENCE [LARGE SCALE GENOMIC DNA]</scope>
    <source>
        <strain evidence="2 3">RP-3-3</strain>
    </source>
</reference>
<dbReference type="AlphaFoldDB" id="A0A7Y0FU40"/>
<protein>
    <submittedName>
        <fullName evidence="2">AAA family ATPase</fullName>
    </submittedName>
</protein>
<dbReference type="Proteomes" id="UP000544054">
    <property type="component" value="Unassembled WGS sequence"/>
</dbReference>
<dbReference type="InterPro" id="IPR051396">
    <property type="entry name" value="Bact_Antivir_Def_Nuclease"/>
</dbReference>
<dbReference type="Pfam" id="PF13175">
    <property type="entry name" value="AAA_15"/>
    <property type="match status" value="1"/>
</dbReference>
<dbReference type="SUPFAM" id="SSF52540">
    <property type="entry name" value="P-loop containing nucleoside triphosphate hydrolases"/>
    <property type="match status" value="1"/>
</dbReference>
<feature type="domain" description="Endonuclease GajA/Old nuclease/RecF-like AAA" evidence="1">
    <location>
        <begin position="1"/>
        <end position="386"/>
    </location>
</feature>
<evidence type="ECO:0000313" key="3">
    <source>
        <dbReference type="Proteomes" id="UP000544054"/>
    </source>
</evidence>
<accession>A0A7Y0FU40</accession>
<dbReference type="InterPro" id="IPR041685">
    <property type="entry name" value="AAA_GajA/Old/RecF-like"/>
</dbReference>